<evidence type="ECO:0000313" key="3">
    <source>
        <dbReference type="Proteomes" id="UP001597018"/>
    </source>
</evidence>
<gene>
    <name evidence="2" type="ORF">ACFQ16_08055</name>
</gene>
<evidence type="ECO:0000256" key="1">
    <source>
        <dbReference type="SAM" id="MobiDB-lite"/>
    </source>
</evidence>
<proteinExistence type="predicted"/>
<reference evidence="3" key="1">
    <citation type="journal article" date="2019" name="Int. J. Syst. Evol. Microbiol.">
        <title>The Global Catalogue of Microorganisms (GCM) 10K type strain sequencing project: providing services to taxonomists for standard genome sequencing and annotation.</title>
        <authorList>
            <consortium name="The Broad Institute Genomics Platform"/>
            <consortium name="The Broad Institute Genome Sequencing Center for Infectious Disease"/>
            <person name="Wu L."/>
            <person name="Ma J."/>
        </authorList>
    </citation>
    <scope>NUCLEOTIDE SEQUENCE [LARGE SCALE GENOMIC DNA]</scope>
    <source>
        <strain evidence="3">CCUG 56401</strain>
    </source>
</reference>
<keyword evidence="3" id="KW-1185">Reference proteome</keyword>
<dbReference type="Proteomes" id="UP001597018">
    <property type="component" value="Unassembled WGS sequence"/>
</dbReference>
<sequence length="97" mass="10122">MDPVARCSALTYEELCAELLFANQARKAALSRGECAEARVAEAAANGLLDELAARLRRGGEPSAGRGCRDSGGRAPGRWVRGGRGAGVAGTEPLLRR</sequence>
<evidence type="ECO:0000313" key="2">
    <source>
        <dbReference type="EMBL" id="MFD0919693.1"/>
    </source>
</evidence>
<comment type="caution">
    <text evidence="2">The sequence shown here is derived from an EMBL/GenBank/DDBJ whole genome shotgun (WGS) entry which is preliminary data.</text>
</comment>
<name>A0ABW3FPD3_9PSEU</name>
<protein>
    <submittedName>
        <fullName evidence="2">Uncharacterized protein</fullName>
    </submittedName>
</protein>
<dbReference type="RefSeq" id="WP_263252421.1">
    <property type="nucleotide sequence ID" value="NZ_BAABLT010000001.1"/>
</dbReference>
<accession>A0ABW3FPD3</accession>
<organism evidence="2 3">
    <name type="scientific">Saccharopolyspora rosea</name>
    <dbReference type="NCBI Taxonomy" id="524884"/>
    <lineage>
        <taxon>Bacteria</taxon>
        <taxon>Bacillati</taxon>
        <taxon>Actinomycetota</taxon>
        <taxon>Actinomycetes</taxon>
        <taxon>Pseudonocardiales</taxon>
        <taxon>Pseudonocardiaceae</taxon>
        <taxon>Saccharopolyspora</taxon>
    </lineage>
</organism>
<feature type="region of interest" description="Disordered" evidence="1">
    <location>
        <begin position="59"/>
        <end position="97"/>
    </location>
</feature>
<dbReference type="EMBL" id="JBHTIW010000003">
    <property type="protein sequence ID" value="MFD0919693.1"/>
    <property type="molecule type" value="Genomic_DNA"/>
</dbReference>